<dbReference type="SUPFAM" id="SSF53850">
    <property type="entry name" value="Periplasmic binding protein-like II"/>
    <property type="match status" value="1"/>
</dbReference>
<name>A0ABW9AEF6_9BURK</name>
<dbReference type="InterPro" id="IPR036388">
    <property type="entry name" value="WH-like_DNA-bd_sf"/>
</dbReference>
<dbReference type="RefSeq" id="WP_408160174.1">
    <property type="nucleotide sequence ID" value="NZ_JAQQFM010000011.1"/>
</dbReference>
<dbReference type="SUPFAM" id="SSF46785">
    <property type="entry name" value="Winged helix' DNA-binding domain"/>
    <property type="match status" value="1"/>
</dbReference>
<dbReference type="NCBIfam" id="NF008352">
    <property type="entry name" value="PRK11139.1"/>
    <property type="match status" value="1"/>
</dbReference>
<comment type="similarity">
    <text evidence="1">Belongs to the LysR transcriptional regulatory family.</text>
</comment>
<dbReference type="Gene3D" id="3.40.190.10">
    <property type="entry name" value="Periplasmic binding protein-like II"/>
    <property type="match status" value="2"/>
</dbReference>
<evidence type="ECO:0000313" key="7">
    <source>
        <dbReference type="Proteomes" id="UP001629246"/>
    </source>
</evidence>
<feature type="domain" description="HTH lysR-type" evidence="5">
    <location>
        <begin position="7"/>
        <end position="64"/>
    </location>
</feature>
<dbReference type="Pfam" id="PF03466">
    <property type="entry name" value="LysR_substrate"/>
    <property type="match status" value="1"/>
</dbReference>
<dbReference type="Pfam" id="PF00126">
    <property type="entry name" value="HTH_1"/>
    <property type="match status" value="1"/>
</dbReference>
<dbReference type="InterPro" id="IPR036390">
    <property type="entry name" value="WH_DNA-bd_sf"/>
</dbReference>
<comment type="caution">
    <text evidence="6">The sequence shown here is derived from an EMBL/GenBank/DDBJ whole genome shotgun (WGS) entry which is preliminary data.</text>
</comment>
<accession>A0ABW9AEF6</accession>
<proteinExistence type="inferred from homology"/>
<evidence type="ECO:0000256" key="2">
    <source>
        <dbReference type="ARBA" id="ARBA00023015"/>
    </source>
</evidence>
<dbReference type="Gene3D" id="1.10.10.10">
    <property type="entry name" value="Winged helix-like DNA-binding domain superfamily/Winged helix DNA-binding domain"/>
    <property type="match status" value="1"/>
</dbReference>
<keyword evidence="7" id="KW-1185">Reference proteome</keyword>
<dbReference type="PRINTS" id="PR00039">
    <property type="entry name" value="HTHLYSR"/>
</dbReference>
<gene>
    <name evidence="6" type="primary">gcvA</name>
    <name evidence="6" type="ORF">PQR62_21925</name>
</gene>
<dbReference type="PANTHER" id="PTHR30537:SF26">
    <property type="entry name" value="GLYCINE CLEAVAGE SYSTEM TRANSCRIPTIONAL ACTIVATOR"/>
    <property type="match status" value="1"/>
</dbReference>
<dbReference type="Proteomes" id="UP001629246">
    <property type="component" value="Unassembled WGS sequence"/>
</dbReference>
<dbReference type="PROSITE" id="PS50931">
    <property type="entry name" value="HTH_LYSR"/>
    <property type="match status" value="1"/>
</dbReference>
<evidence type="ECO:0000256" key="4">
    <source>
        <dbReference type="ARBA" id="ARBA00023163"/>
    </source>
</evidence>
<dbReference type="PANTHER" id="PTHR30537">
    <property type="entry name" value="HTH-TYPE TRANSCRIPTIONAL REGULATOR"/>
    <property type="match status" value="1"/>
</dbReference>
<organism evidence="6 7">
    <name type="scientific">Herbaspirillum lusitanum</name>
    <dbReference type="NCBI Taxonomy" id="213312"/>
    <lineage>
        <taxon>Bacteria</taxon>
        <taxon>Pseudomonadati</taxon>
        <taxon>Pseudomonadota</taxon>
        <taxon>Betaproteobacteria</taxon>
        <taxon>Burkholderiales</taxon>
        <taxon>Oxalobacteraceae</taxon>
        <taxon>Herbaspirillum</taxon>
    </lineage>
</organism>
<dbReference type="EMBL" id="JAQQFM010000011">
    <property type="protein sequence ID" value="MFL9926946.1"/>
    <property type="molecule type" value="Genomic_DNA"/>
</dbReference>
<reference evidence="6 7" key="1">
    <citation type="journal article" date="2024" name="Chem. Sci.">
        <title>Discovery of megapolipeptins by genome mining of a Burkholderiales bacteria collection.</title>
        <authorList>
            <person name="Paulo B.S."/>
            <person name="Recchia M.J.J."/>
            <person name="Lee S."/>
            <person name="Fergusson C.H."/>
            <person name="Romanowski S.B."/>
            <person name="Hernandez A."/>
            <person name="Krull N."/>
            <person name="Liu D.Y."/>
            <person name="Cavanagh H."/>
            <person name="Bos A."/>
            <person name="Gray C.A."/>
            <person name="Murphy B.T."/>
            <person name="Linington R.G."/>
            <person name="Eustaquio A.S."/>
        </authorList>
    </citation>
    <scope>NUCLEOTIDE SEQUENCE [LARGE SCALE GENOMIC DNA]</scope>
    <source>
        <strain evidence="6 7">RL21-008-BIB-A</strain>
    </source>
</reference>
<evidence type="ECO:0000259" key="5">
    <source>
        <dbReference type="PROSITE" id="PS50931"/>
    </source>
</evidence>
<keyword evidence="3" id="KW-0238">DNA-binding</keyword>
<keyword evidence="4" id="KW-0804">Transcription</keyword>
<evidence type="ECO:0000313" key="6">
    <source>
        <dbReference type="EMBL" id="MFL9926946.1"/>
    </source>
</evidence>
<evidence type="ECO:0000256" key="3">
    <source>
        <dbReference type="ARBA" id="ARBA00023125"/>
    </source>
</evidence>
<evidence type="ECO:0000256" key="1">
    <source>
        <dbReference type="ARBA" id="ARBA00009437"/>
    </source>
</evidence>
<dbReference type="CDD" id="cd08432">
    <property type="entry name" value="PBP2_GcdR_TrpI_HvrB_AmpR_like"/>
    <property type="match status" value="1"/>
</dbReference>
<protein>
    <submittedName>
        <fullName evidence="6">Transcriptional regulator GcvA</fullName>
    </submittedName>
</protein>
<dbReference type="InterPro" id="IPR058163">
    <property type="entry name" value="LysR-type_TF_proteobact-type"/>
</dbReference>
<sequence>MKARKLPSLNALRAFEASARLRSFTQAAQELCVTQGAVSHQVKALEESIGLPLFERLANQLRLTPAGASYMKVVADAFDRIEIGTRHLHEQRTRKRLAVSTSPNFAAKWLVPRLGSFSAQHPDLEMRVEQREQRANFIRADIDIAIRYGAGMWPGLAKHQLAQEFLLPVAAPALAPAPAPASALSEADSVAGILRHPLLHAGERAPWENWLARYGSSSDARAAEHGVLFSHDSAAIDAAVAGQGVALARASLAVEDIRQGRLIVLARQTLPLAEHYWMLHPQDSELDENSLAFADWLQQSFTADHQFWAGLKLQN</sequence>
<dbReference type="InterPro" id="IPR000847">
    <property type="entry name" value="LysR_HTH_N"/>
</dbReference>
<dbReference type="InterPro" id="IPR005119">
    <property type="entry name" value="LysR_subst-bd"/>
</dbReference>
<keyword evidence="2" id="KW-0805">Transcription regulation</keyword>